<organism evidence="7 8">
    <name type="scientific">Rhynchospora breviuscula</name>
    <dbReference type="NCBI Taxonomy" id="2022672"/>
    <lineage>
        <taxon>Eukaryota</taxon>
        <taxon>Viridiplantae</taxon>
        <taxon>Streptophyta</taxon>
        <taxon>Embryophyta</taxon>
        <taxon>Tracheophyta</taxon>
        <taxon>Spermatophyta</taxon>
        <taxon>Magnoliopsida</taxon>
        <taxon>Liliopsida</taxon>
        <taxon>Poales</taxon>
        <taxon>Cyperaceae</taxon>
        <taxon>Cyperoideae</taxon>
        <taxon>Rhynchosporeae</taxon>
        <taxon>Rhynchospora</taxon>
    </lineage>
</organism>
<dbReference type="Pfam" id="PF00652">
    <property type="entry name" value="Ricin_B_lectin"/>
    <property type="match status" value="1"/>
</dbReference>
<keyword evidence="2 4" id="KW-0378">Hydrolase</keyword>
<evidence type="ECO:0000259" key="6">
    <source>
        <dbReference type="SMART" id="SM00458"/>
    </source>
</evidence>
<keyword evidence="3 4" id="KW-0326">Glycosidase</keyword>
<dbReference type="Gene3D" id="3.20.20.80">
    <property type="entry name" value="Glycosidases"/>
    <property type="match status" value="1"/>
</dbReference>
<feature type="domain" description="Ricin B lectin" evidence="6">
    <location>
        <begin position="393"/>
        <end position="515"/>
    </location>
</feature>
<evidence type="ECO:0000256" key="4">
    <source>
        <dbReference type="RuleBase" id="RU361153"/>
    </source>
</evidence>
<feature type="chain" id="PRO_5040482676" description="Ricin B lectin domain-containing protein" evidence="5">
    <location>
        <begin position="22"/>
        <end position="548"/>
    </location>
</feature>
<reference evidence="7" key="1">
    <citation type="journal article" date="2022" name="Cell">
        <title>Repeat-based holocentromeres influence genome architecture and karyotype evolution.</title>
        <authorList>
            <person name="Hofstatter P.G."/>
            <person name="Thangavel G."/>
            <person name="Lux T."/>
            <person name="Neumann P."/>
            <person name="Vondrak T."/>
            <person name="Novak P."/>
            <person name="Zhang M."/>
            <person name="Costa L."/>
            <person name="Castellani M."/>
            <person name="Scott A."/>
            <person name="Toegelov H."/>
            <person name="Fuchs J."/>
            <person name="Mata-Sucre Y."/>
            <person name="Dias Y."/>
            <person name="Vanzela A.L.L."/>
            <person name="Huettel B."/>
            <person name="Almeida C.C.S."/>
            <person name="Simkova H."/>
            <person name="Souza G."/>
            <person name="Pedrosa-Harand A."/>
            <person name="Macas J."/>
            <person name="Mayer K.F.X."/>
            <person name="Houben A."/>
            <person name="Marques A."/>
        </authorList>
    </citation>
    <scope>NUCLEOTIDE SEQUENCE</scope>
    <source>
        <strain evidence="7">RhyBre1mFocal</strain>
    </source>
</reference>
<dbReference type="InterPro" id="IPR001547">
    <property type="entry name" value="Glyco_hydro_5"/>
</dbReference>
<evidence type="ECO:0000256" key="3">
    <source>
        <dbReference type="ARBA" id="ARBA00023295"/>
    </source>
</evidence>
<dbReference type="InterPro" id="IPR035992">
    <property type="entry name" value="Ricin_B-like_lectins"/>
</dbReference>
<keyword evidence="5" id="KW-0732">Signal</keyword>
<name>A0A9Q0CMZ4_9POAL</name>
<sequence>MNPFSPLLPMMLMLFISVTTAQLSTNSRWIVDGSGKRVKLACVNWPSHLEPMFAEGLSKQPVDVISKSIISMGFNCVRLTWATFMVTNSSFASLTVRQSFQSLNLIESIGGIRANNPSFLNLTVMDAFKAVVSNLGANNIMVILDNHISKPGWCCSSSDGSGFFGDKYFDPDVWIAGLNKMATLFNGVSNVVGMSLRNELRGAKQNVDDWYKNMQRGAEAVHAANPDVLVILSGLSFDNDLSFLSRKQVNLSYTGKHVFELHWYGFSDGQAWRTGNQNQVCGRVVSNVMRKAGFLLDQGWPFFLSEWGLDFRGTNENDNRYFGCVLGALAEMDLDWALWGLQGSYYLREGLYSPDETYGLLAWDWCKVRNQSIVERIKALQQPLRGPGFSDVSTYKLLFHPLTGLCVLQKSLIEPLKLGPCTESPEWIYTQDNTIALKDNLLCLKADGTGQPAKLGIICTNSKSRWQFISDSKMHLATNISQNDNSLCLDVGDDGQRIVTNPCKCLSNDQDCDPKSQWFKLVDTTRNFEKCGRRFSLVPYKLGNWKVL</sequence>
<accession>A0A9Q0CMZ4</accession>
<evidence type="ECO:0000313" key="7">
    <source>
        <dbReference type="EMBL" id="KAJ1696637.1"/>
    </source>
</evidence>
<dbReference type="Pfam" id="PF00150">
    <property type="entry name" value="Cellulase"/>
    <property type="match status" value="1"/>
</dbReference>
<dbReference type="AlphaFoldDB" id="A0A9Q0CMZ4"/>
<evidence type="ECO:0000256" key="5">
    <source>
        <dbReference type="SAM" id="SignalP"/>
    </source>
</evidence>
<comment type="similarity">
    <text evidence="1 4">Belongs to the glycosyl hydrolase 5 (cellulase A) family.</text>
</comment>
<evidence type="ECO:0000313" key="8">
    <source>
        <dbReference type="Proteomes" id="UP001151287"/>
    </source>
</evidence>
<dbReference type="PANTHER" id="PTHR31263:SF44">
    <property type="entry name" value="OS04G0481200 PROTEIN"/>
    <property type="match status" value="1"/>
</dbReference>
<dbReference type="SUPFAM" id="SSF51445">
    <property type="entry name" value="(Trans)glycosidases"/>
    <property type="match status" value="1"/>
</dbReference>
<dbReference type="GO" id="GO:0000272">
    <property type="term" value="P:polysaccharide catabolic process"/>
    <property type="evidence" value="ECO:0007669"/>
    <property type="project" value="InterPro"/>
</dbReference>
<dbReference type="SUPFAM" id="SSF50370">
    <property type="entry name" value="Ricin B-like lectins"/>
    <property type="match status" value="1"/>
</dbReference>
<gene>
    <name evidence="7" type="ORF">LUZ63_005149</name>
</gene>
<dbReference type="InterPro" id="IPR000772">
    <property type="entry name" value="Ricin_B_lectin"/>
</dbReference>
<dbReference type="GO" id="GO:0004553">
    <property type="term" value="F:hydrolase activity, hydrolyzing O-glycosyl compounds"/>
    <property type="evidence" value="ECO:0007669"/>
    <property type="project" value="InterPro"/>
</dbReference>
<comment type="caution">
    <text evidence="7">The sequence shown here is derived from an EMBL/GenBank/DDBJ whole genome shotgun (WGS) entry which is preliminary data.</text>
</comment>
<evidence type="ECO:0000256" key="1">
    <source>
        <dbReference type="ARBA" id="ARBA00005641"/>
    </source>
</evidence>
<proteinExistence type="inferred from homology"/>
<dbReference type="Proteomes" id="UP001151287">
    <property type="component" value="Unassembled WGS sequence"/>
</dbReference>
<dbReference type="OrthoDB" id="442731at2759"/>
<feature type="signal peptide" evidence="5">
    <location>
        <begin position="1"/>
        <end position="21"/>
    </location>
</feature>
<protein>
    <recommendedName>
        <fullName evidence="6">Ricin B lectin domain-containing protein</fullName>
    </recommendedName>
</protein>
<keyword evidence="8" id="KW-1185">Reference proteome</keyword>
<dbReference type="EMBL" id="JAMQYH010000002">
    <property type="protein sequence ID" value="KAJ1696637.1"/>
    <property type="molecule type" value="Genomic_DNA"/>
</dbReference>
<dbReference type="PANTHER" id="PTHR31263">
    <property type="entry name" value="CELLULASE FAMILY PROTEIN (AFU_ORTHOLOGUE AFUA_5G14560)"/>
    <property type="match status" value="1"/>
</dbReference>
<dbReference type="InterPro" id="IPR017853">
    <property type="entry name" value="GH"/>
</dbReference>
<evidence type="ECO:0000256" key="2">
    <source>
        <dbReference type="ARBA" id="ARBA00022801"/>
    </source>
</evidence>
<dbReference type="SMART" id="SM00458">
    <property type="entry name" value="RICIN"/>
    <property type="match status" value="1"/>
</dbReference>
<dbReference type="Gene3D" id="2.80.10.50">
    <property type="match status" value="1"/>
</dbReference>